<comment type="caution">
    <text evidence="1">The sequence shown here is derived from an EMBL/GenBank/DDBJ whole genome shotgun (WGS) entry which is preliminary data.</text>
</comment>
<name>A0A1C7LMK1_GRIFR</name>
<dbReference type="EMBL" id="LUGG01000035">
    <property type="protein sequence ID" value="OBZ65992.1"/>
    <property type="molecule type" value="Genomic_DNA"/>
</dbReference>
<dbReference type="SUPFAM" id="SSF81383">
    <property type="entry name" value="F-box domain"/>
    <property type="match status" value="1"/>
</dbReference>
<dbReference type="InterPro" id="IPR036047">
    <property type="entry name" value="F-box-like_dom_sf"/>
</dbReference>
<proteinExistence type="predicted"/>
<dbReference type="AlphaFoldDB" id="A0A1C7LMK1"/>
<dbReference type="OrthoDB" id="2801457at2759"/>
<evidence type="ECO:0000313" key="1">
    <source>
        <dbReference type="EMBL" id="OBZ65992.1"/>
    </source>
</evidence>
<dbReference type="Gene3D" id="1.20.1280.50">
    <property type="match status" value="1"/>
</dbReference>
<reference evidence="1 2" key="1">
    <citation type="submission" date="2016-03" db="EMBL/GenBank/DDBJ databases">
        <title>Whole genome sequencing of Grifola frondosa 9006-11.</title>
        <authorList>
            <person name="Min B."/>
            <person name="Park H."/>
            <person name="Kim J.-G."/>
            <person name="Cho H."/>
            <person name="Oh Y.-L."/>
            <person name="Kong W.-S."/>
            <person name="Choi I.-G."/>
        </authorList>
    </citation>
    <scope>NUCLEOTIDE SEQUENCE [LARGE SCALE GENOMIC DNA]</scope>
    <source>
        <strain evidence="1 2">9006-11</strain>
    </source>
</reference>
<organism evidence="1 2">
    <name type="scientific">Grifola frondosa</name>
    <name type="common">Maitake</name>
    <name type="synonym">Polyporus frondosus</name>
    <dbReference type="NCBI Taxonomy" id="5627"/>
    <lineage>
        <taxon>Eukaryota</taxon>
        <taxon>Fungi</taxon>
        <taxon>Dikarya</taxon>
        <taxon>Basidiomycota</taxon>
        <taxon>Agaricomycotina</taxon>
        <taxon>Agaricomycetes</taxon>
        <taxon>Polyporales</taxon>
        <taxon>Grifolaceae</taxon>
        <taxon>Grifola</taxon>
    </lineage>
</organism>
<evidence type="ECO:0000313" key="2">
    <source>
        <dbReference type="Proteomes" id="UP000092993"/>
    </source>
</evidence>
<protein>
    <submittedName>
        <fullName evidence="1">Uncharacterized protein</fullName>
    </submittedName>
</protein>
<dbReference type="OMA" id="DWANILE"/>
<gene>
    <name evidence="1" type="ORF">A0H81_14035</name>
</gene>
<sequence length="471" mass="52973">MASTGPDIPIQDYSTTSISKLSNDILYEIFLALISTSPEIVKQAHLEGRSWLAITHTCSYWRNLALDSPQLWSFIHVSRGAGVEMLREFIRRSQRADLSVAFHVGSMLGRYPLAVSLASILSVHSHRFVKFVLMTTDINIDGWFLRVFNRPAPQLQILQSNGVFRGHVVQIFNGQMPRLRRLDLIFLARPEIVPILLRAFAGFKNLTNVSLRLYDVALPSFLQDNRDTSYEATPFVHLPNLQELILDSNGHPNIMLDILAHVTFPAPTFVNVHFLCTPRDRQQTLGQLCPVLSSFSAITENVTCGIRLSLHWGGPKAVHNFKNIAFRAIPFPSLKRLTICLIEDARDVALIWSEEEVTELLLPIPTVSSLIIQAPPAFLRAFFRVLGRQDVSVLPNLTAISFIYIDIKSLRIELEELHGHLSTRGIRLSALNFTFLGRKLFPKAVLSQLEGIVDRVTVEKGEGTKLDILAM</sequence>
<accession>A0A1C7LMK1</accession>
<dbReference type="Proteomes" id="UP000092993">
    <property type="component" value="Unassembled WGS sequence"/>
</dbReference>
<keyword evidence="2" id="KW-1185">Reference proteome</keyword>